<evidence type="ECO:0000313" key="5">
    <source>
        <dbReference type="Proteomes" id="UP000001876"/>
    </source>
</evidence>
<dbReference type="InterPro" id="IPR036222">
    <property type="entry name" value="CAP_N_sf"/>
</dbReference>
<protein>
    <submittedName>
        <fullName evidence="4">Predicted protein</fullName>
    </submittedName>
</protein>
<reference evidence="4 5" key="1">
    <citation type="journal article" date="2009" name="Science">
        <title>Green evolution and dynamic adaptations revealed by genomes of the marine picoeukaryotes Micromonas.</title>
        <authorList>
            <person name="Worden A.Z."/>
            <person name="Lee J.H."/>
            <person name="Mock T."/>
            <person name="Rouze P."/>
            <person name="Simmons M.P."/>
            <person name="Aerts A.L."/>
            <person name="Allen A.E."/>
            <person name="Cuvelier M.L."/>
            <person name="Derelle E."/>
            <person name="Everett M.V."/>
            <person name="Foulon E."/>
            <person name="Grimwood J."/>
            <person name="Gundlach H."/>
            <person name="Henrissat B."/>
            <person name="Napoli C."/>
            <person name="McDonald S.M."/>
            <person name="Parker M.S."/>
            <person name="Rombauts S."/>
            <person name="Salamov A."/>
            <person name="Von Dassow P."/>
            <person name="Badger J.H."/>
            <person name="Coutinho P.M."/>
            <person name="Demir E."/>
            <person name="Dubchak I."/>
            <person name="Gentemann C."/>
            <person name="Eikrem W."/>
            <person name="Gready J.E."/>
            <person name="John U."/>
            <person name="Lanier W."/>
            <person name="Lindquist E.A."/>
            <person name="Lucas S."/>
            <person name="Mayer K.F."/>
            <person name="Moreau H."/>
            <person name="Not F."/>
            <person name="Otillar R."/>
            <person name="Panaud O."/>
            <person name="Pangilinan J."/>
            <person name="Paulsen I."/>
            <person name="Piegu B."/>
            <person name="Poliakov A."/>
            <person name="Robbens S."/>
            <person name="Schmutz J."/>
            <person name="Toulza E."/>
            <person name="Wyss T."/>
            <person name="Zelensky A."/>
            <person name="Zhou K."/>
            <person name="Armbrust E.V."/>
            <person name="Bhattacharya D."/>
            <person name="Goodenough U.W."/>
            <person name="Van de Peer Y."/>
            <person name="Grigoriev I.V."/>
        </authorList>
    </citation>
    <scope>NUCLEOTIDE SEQUENCE [LARGE SCALE GENOMIC DNA]</scope>
    <source>
        <strain evidence="4 5">CCMP1545</strain>
    </source>
</reference>
<evidence type="ECO:0000313" key="4">
    <source>
        <dbReference type="EMBL" id="EEH58858.1"/>
    </source>
</evidence>
<proteinExistence type="inferred from homology"/>
<dbReference type="PROSITE" id="PS01088">
    <property type="entry name" value="CAP_1"/>
    <property type="match status" value="1"/>
</dbReference>
<dbReference type="InterPro" id="IPR036223">
    <property type="entry name" value="CAP_C_sf"/>
</dbReference>
<feature type="domain" description="C-CAP/cofactor C-like" evidence="3">
    <location>
        <begin position="348"/>
        <end position="489"/>
    </location>
</feature>
<dbReference type="GO" id="GO:0007015">
    <property type="term" value="P:actin filament organization"/>
    <property type="evidence" value="ECO:0007669"/>
    <property type="project" value="TreeGrafter"/>
</dbReference>
<dbReference type="SUPFAM" id="SSF69340">
    <property type="entry name" value="C-terminal domain of adenylylcyclase associated protein"/>
    <property type="match status" value="1"/>
</dbReference>
<keyword evidence="5" id="KW-1185">Reference proteome</keyword>
<dbReference type="SUPFAM" id="SSF101278">
    <property type="entry name" value="N-terminal domain of adenylylcyclase associated protein, CAP"/>
    <property type="match status" value="1"/>
</dbReference>
<dbReference type="Gene3D" id="1.25.40.330">
    <property type="entry name" value="Adenylate cyclase-associated CAP, N-terminal domain"/>
    <property type="match status" value="1"/>
</dbReference>
<evidence type="ECO:0000256" key="2">
    <source>
        <dbReference type="SAM" id="MobiDB-lite"/>
    </source>
</evidence>
<evidence type="ECO:0000256" key="1">
    <source>
        <dbReference type="ARBA" id="ARBA00007659"/>
    </source>
</evidence>
<dbReference type="STRING" id="564608.C1MP27"/>
<dbReference type="EMBL" id="GG663737">
    <property type="protein sequence ID" value="EEH58858.1"/>
    <property type="molecule type" value="Genomic_DNA"/>
</dbReference>
<gene>
    <name evidence="4" type="ORF">MICPUCDRAFT_25569</name>
</gene>
<sequence>MAVTVNLESVVARLEAVAARLEKQGVGVGVGAGAVAAPPAPAPAPAPAPGEIPPSVASYDALLSGALKTMTSAASPLGAEITDAVKLFEDAFAKLRDVLAVVAACKRPTDVDALQTLIAPVGERMMKLAATTEGRRTDAFNHLKVIAESVQCLAFVAYQGPDMGMSLPMPHVAEAWQSAEFYANKILVEHKGEGKDPAHAAFVKAMKQLVLTDFKGYVKEFHATGPGWNPRGVDVKDFKVEKVAKRAGGPPPPPPPPPPGTLGLNKPGAPPPPPPPPPPGLLTTPKPESGMNAVFKELNKGEAITSGLRKVTDDMKTKNRADRSGLVGDAPAAGAAAATKPATAAAAPATKAPKLSLEGKKWAVENHVGNKTIELNDVNPKQTVYVYNCRDCVIKINGKANAVTMDACAKSAIVFDDVLATCEIINCASVQVQCMGTVPTVAIDKVDGCQVYLGEKSWSAEVTTAKCSEVNVTCVPAEGSAEEATETAIPEQFVTRRGEDGKWRTVPMGH</sequence>
<comment type="similarity">
    <text evidence="1">Belongs to the CAP family.</text>
</comment>
<dbReference type="PANTHER" id="PTHR10652">
    <property type="entry name" value="ADENYLYL CYCLASE-ASSOCIATED PROTEIN"/>
    <property type="match status" value="1"/>
</dbReference>
<dbReference type="InterPro" id="IPR018106">
    <property type="entry name" value="CAP_CS_N"/>
</dbReference>
<dbReference type="RefSeq" id="XP_003057213.1">
    <property type="nucleotide sequence ID" value="XM_003057167.1"/>
</dbReference>
<dbReference type="FunFam" id="1.25.40.330:FF:000001">
    <property type="entry name" value="Adenylyl cyclase-associated protein"/>
    <property type="match status" value="1"/>
</dbReference>
<dbReference type="AlphaFoldDB" id="C1MP27"/>
<dbReference type="InterPro" id="IPR017901">
    <property type="entry name" value="C-CAP_CF_C-like"/>
</dbReference>
<dbReference type="Proteomes" id="UP000001876">
    <property type="component" value="Unassembled WGS sequence"/>
</dbReference>
<dbReference type="SMART" id="SM00673">
    <property type="entry name" value="CARP"/>
    <property type="match status" value="2"/>
</dbReference>
<dbReference type="OrthoDB" id="1601at2759"/>
<dbReference type="PANTHER" id="PTHR10652:SF0">
    <property type="entry name" value="ADENYLYL CYCLASE-ASSOCIATED PROTEIN"/>
    <property type="match status" value="1"/>
</dbReference>
<dbReference type="GO" id="GO:0008179">
    <property type="term" value="F:adenylate cyclase binding"/>
    <property type="evidence" value="ECO:0007669"/>
    <property type="project" value="TreeGrafter"/>
</dbReference>
<dbReference type="InterPro" id="IPR001837">
    <property type="entry name" value="Adenylate_cyclase-assoc_CAP"/>
</dbReference>
<dbReference type="InterPro" id="IPR006599">
    <property type="entry name" value="CARP_motif"/>
</dbReference>
<dbReference type="KEGG" id="mpp:MICPUCDRAFT_25569"/>
<dbReference type="eggNOG" id="KOG2675">
    <property type="taxonomic scope" value="Eukaryota"/>
</dbReference>
<accession>C1MP27</accession>
<feature type="region of interest" description="Disordered" evidence="2">
    <location>
        <begin position="244"/>
        <end position="289"/>
    </location>
</feature>
<dbReference type="InterPro" id="IPR053950">
    <property type="entry name" value="CAP_N"/>
</dbReference>
<organism evidence="5">
    <name type="scientific">Micromonas pusilla (strain CCMP1545)</name>
    <name type="common">Picoplanktonic green alga</name>
    <dbReference type="NCBI Taxonomy" id="564608"/>
    <lineage>
        <taxon>Eukaryota</taxon>
        <taxon>Viridiplantae</taxon>
        <taxon>Chlorophyta</taxon>
        <taxon>Mamiellophyceae</taxon>
        <taxon>Mamiellales</taxon>
        <taxon>Mamiellaceae</taxon>
        <taxon>Micromonas</taxon>
    </lineage>
</organism>
<dbReference type="OMA" id="KSQQTHK"/>
<dbReference type="Pfam" id="PF08603">
    <property type="entry name" value="CAP_C"/>
    <property type="match status" value="1"/>
</dbReference>
<dbReference type="GO" id="GO:0003779">
    <property type="term" value="F:actin binding"/>
    <property type="evidence" value="ECO:0007669"/>
    <property type="project" value="InterPro"/>
</dbReference>
<evidence type="ECO:0000259" key="3">
    <source>
        <dbReference type="PROSITE" id="PS51329"/>
    </source>
</evidence>
<feature type="compositionally biased region" description="Pro residues" evidence="2">
    <location>
        <begin position="249"/>
        <end position="260"/>
    </location>
</feature>
<dbReference type="InterPro" id="IPR013912">
    <property type="entry name" value="Adenylate_cyclase-assoc_CAP_C"/>
</dbReference>
<dbReference type="InterPro" id="IPR016098">
    <property type="entry name" value="CAP/MinC_C"/>
</dbReference>
<name>C1MP27_MICPC</name>
<dbReference type="Gene3D" id="2.160.20.70">
    <property type="match status" value="1"/>
</dbReference>
<dbReference type="PROSITE" id="PS51329">
    <property type="entry name" value="C_CAP_COFACTOR_C"/>
    <property type="match status" value="1"/>
</dbReference>
<dbReference type="GO" id="GO:0005737">
    <property type="term" value="C:cytoplasm"/>
    <property type="evidence" value="ECO:0007669"/>
    <property type="project" value="TreeGrafter"/>
</dbReference>
<dbReference type="GeneID" id="9682652"/>
<dbReference type="Pfam" id="PF21938">
    <property type="entry name" value="CAP_N"/>
    <property type="match status" value="1"/>
</dbReference>
<dbReference type="GO" id="GO:0019933">
    <property type="term" value="P:cAMP-mediated signaling"/>
    <property type="evidence" value="ECO:0007669"/>
    <property type="project" value="TreeGrafter"/>
</dbReference>
<feature type="compositionally biased region" description="Pro residues" evidence="2">
    <location>
        <begin position="268"/>
        <end position="280"/>
    </location>
</feature>